<dbReference type="RefSeq" id="WP_249504306.1">
    <property type="nucleotide sequence ID" value="NZ_CP097253.1"/>
</dbReference>
<protein>
    <recommendedName>
        <fullName evidence="2">histidine kinase</fullName>
        <ecNumber evidence="2">2.7.13.3</ecNumber>
    </recommendedName>
</protein>
<evidence type="ECO:0000313" key="4">
    <source>
        <dbReference type="EMBL" id="UUR08531.1"/>
    </source>
</evidence>
<evidence type="ECO:0000259" key="3">
    <source>
        <dbReference type="SMART" id="SM00388"/>
    </source>
</evidence>
<dbReference type="EC" id="2.7.13.3" evidence="2"/>
<name>A0ABY5MXL6_9SPHN</name>
<dbReference type="SMART" id="SM00388">
    <property type="entry name" value="HisKA"/>
    <property type="match status" value="1"/>
</dbReference>
<organism evidence="4 5">
    <name type="scientific">Sphingomonas glaciei</name>
    <dbReference type="NCBI Taxonomy" id="2938948"/>
    <lineage>
        <taxon>Bacteria</taxon>
        <taxon>Pseudomonadati</taxon>
        <taxon>Pseudomonadota</taxon>
        <taxon>Alphaproteobacteria</taxon>
        <taxon>Sphingomonadales</taxon>
        <taxon>Sphingomonadaceae</taxon>
        <taxon>Sphingomonas</taxon>
    </lineage>
</organism>
<dbReference type="Pfam" id="PF00512">
    <property type="entry name" value="HisKA"/>
    <property type="match status" value="1"/>
</dbReference>
<dbReference type="EMBL" id="CP097253">
    <property type="protein sequence ID" value="UUR08531.1"/>
    <property type="molecule type" value="Genomic_DNA"/>
</dbReference>
<evidence type="ECO:0000313" key="5">
    <source>
        <dbReference type="Proteomes" id="UP000831921"/>
    </source>
</evidence>
<gene>
    <name evidence="4" type="ORF">M1K48_02485</name>
</gene>
<keyword evidence="5" id="KW-1185">Reference proteome</keyword>
<sequence>MRYDDRLATVLGQPAADARGRAVQWRQLVELLARGGEVSTDLADKALGRIARLMHDLPDDLLAATARAIAGKAVPAELVALFAARGAAASAALLAAADLSPAGWNAVKTVAADDVKPLLSALGPFADPVAPGLPRPVDRPIDRPAQAVDSEQPVAEPALPAGLFRWETGPTGEIDWVEGAPRAALVGRSLVDSFADNFAARLPFADEALVLADEGVLAGEWRWSGAPAFFPDTGRFAGYRGVARREGVAGPVAEAVPPLTPTENDGLRELMHELRTPLNAIIGFGEIIEGQYLGPAHRGYRERATEIVHQARSLSDAVDNLDLAARLRSGRLQGETTTGTDAIRSVIADLRLQAATQDSRIVIEDRAGHANVALPRELAERLVAQFVGAMTEAAATGEQLGIIVDRLDGNLAIGVDRAIALRGLSEQQILADRGRAGMRFAIRLIQGLAAMTGGRLDIGADRLILLLPLAE</sequence>
<proteinExistence type="predicted"/>
<dbReference type="InterPro" id="IPR003661">
    <property type="entry name" value="HisK_dim/P_dom"/>
</dbReference>
<dbReference type="Gene3D" id="1.10.287.130">
    <property type="match status" value="1"/>
</dbReference>
<comment type="catalytic activity">
    <reaction evidence="1">
        <text>ATP + protein L-histidine = ADP + protein N-phospho-L-histidine.</text>
        <dbReference type="EC" id="2.7.13.3"/>
    </reaction>
</comment>
<feature type="domain" description="Signal transduction histidine kinase dimerisation/phosphoacceptor" evidence="3">
    <location>
        <begin position="262"/>
        <end position="330"/>
    </location>
</feature>
<reference evidence="4 5" key="1">
    <citation type="submission" date="2022-05" db="EMBL/GenBank/DDBJ databases">
        <title>S8-45 Sphingomonas ultraviolaceadurans.</title>
        <authorList>
            <person name="Liu Y."/>
        </authorList>
    </citation>
    <scope>NUCLEOTIDE SEQUENCE [LARGE SCALE GENOMIC DNA]</scope>
    <source>
        <strain evidence="4 5">S8-45</strain>
    </source>
</reference>
<dbReference type="Proteomes" id="UP000831921">
    <property type="component" value="Chromosome"/>
</dbReference>
<evidence type="ECO:0000256" key="2">
    <source>
        <dbReference type="ARBA" id="ARBA00012438"/>
    </source>
</evidence>
<accession>A0ABY5MXL6</accession>
<evidence type="ECO:0000256" key="1">
    <source>
        <dbReference type="ARBA" id="ARBA00000085"/>
    </source>
</evidence>
<dbReference type="CDD" id="cd00082">
    <property type="entry name" value="HisKA"/>
    <property type="match status" value="1"/>
</dbReference>
<dbReference type="SUPFAM" id="SSF47384">
    <property type="entry name" value="Homodimeric domain of signal transducing histidine kinase"/>
    <property type="match status" value="1"/>
</dbReference>
<dbReference type="InterPro" id="IPR036097">
    <property type="entry name" value="HisK_dim/P_sf"/>
</dbReference>